<reference evidence="3" key="2">
    <citation type="submission" date="2019-01" db="UniProtKB">
        <authorList>
            <consortium name="EnsemblPlants"/>
        </authorList>
    </citation>
    <scope>IDENTIFICATION</scope>
    <source>
        <strain evidence="3">cv. Heinz 1706</strain>
    </source>
</reference>
<sequence length="121" mass="13604">MLSPFAISSHFLAFPILRILAAHPFRSPPKISPRPILLNKLYNITIPNNVQTDSKTIPTDPTYEAQNDSPTLKTQPESRKPKMVPAPVTLHSHVSDDPNGKRELLFSSLDVPIIVQFQQPW</sequence>
<evidence type="ECO:0000313" key="4">
    <source>
        <dbReference type="Proteomes" id="UP000004994"/>
    </source>
</evidence>
<dbReference type="Proteomes" id="UP000004994">
    <property type="component" value="Chromosome 11"/>
</dbReference>
<proteinExistence type="predicted"/>
<protein>
    <submittedName>
        <fullName evidence="3">Uncharacterized protein</fullName>
    </submittedName>
</protein>
<organism evidence="3">
    <name type="scientific">Solanum lycopersicum</name>
    <name type="common">Tomato</name>
    <name type="synonym">Lycopersicon esculentum</name>
    <dbReference type="NCBI Taxonomy" id="4081"/>
    <lineage>
        <taxon>Eukaryota</taxon>
        <taxon>Viridiplantae</taxon>
        <taxon>Streptophyta</taxon>
        <taxon>Embryophyta</taxon>
        <taxon>Tracheophyta</taxon>
        <taxon>Spermatophyta</taxon>
        <taxon>Magnoliopsida</taxon>
        <taxon>eudicotyledons</taxon>
        <taxon>Gunneridae</taxon>
        <taxon>Pentapetalae</taxon>
        <taxon>asterids</taxon>
        <taxon>lamiids</taxon>
        <taxon>Solanales</taxon>
        <taxon>Solanaceae</taxon>
        <taxon>Solanoideae</taxon>
        <taxon>Solaneae</taxon>
        <taxon>Solanum</taxon>
        <taxon>Solanum subgen. Lycopersicon</taxon>
    </lineage>
</organism>
<dbReference type="EnsemblPlants" id="Solyc11g050820.1.1">
    <property type="protein sequence ID" value="Solyc11g050820.1.1.1"/>
    <property type="gene ID" value="Solyc11g050820.1"/>
</dbReference>
<evidence type="ECO:0000256" key="2">
    <source>
        <dbReference type="SAM" id="SignalP"/>
    </source>
</evidence>
<accession>A0A3Q7IX06</accession>
<evidence type="ECO:0000256" key="1">
    <source>
        <dbReference type="SAM" id="MobiDB-lite"/>
    </source>
</evidence>
<dbReference type="AlphaFoldDB" id="A0A3Q7IX06"/>
<feature type="region of interest" description="Disordered" evidence="1">
    <location>
        <begin position="52"/>
        <end position="83"/>
    </location>
</feature>
<feature type="chain" id="PRO_5018549855" evidence="2">
    <location>
        <begin position="22"/>
        <end position="121"/>
    </location>
</feature>
<evidence type="ECO:0000313" key="3">
    <source>
        <dbReference type="EnsemblPlants" id="Solyc11g050820.1.1.1"/>
    </source>
</evidence>
<dbReference type="Gramene" id="Solyc11g050820.1.1">
    <property type="protein sequence ID" value="Solyc11g050820.1.1.1"/>
    <property type="gene ID" value="Solyc11g050820.1"/>
</dbReference>
<dbReference type="PaxDb" id="4081-Solyc11g050820.1.1"/>
<keyword evidence="2" id="KW-0732">Signal</keyword>
<reference evidence="3" key="1">
    <citation type="journal article" date="2012" name="Nature">
        <title>The tomato genome sequence provides insights into fleshy fruit evolution.</title>
        <authorList>
            <consortium name="Tomato Genome Consortium"/>
        </authorList>
    </citation>
    <scope>NUCLEOTIDE SEQUENCE [LARGE SCALE GENOMIC DNA]</scope>
    <source>
        <strain evidence="3">cv. Heinz 1706</strain>
    </source>
</reference>
<feature type="signal peptide" evidence="2">
    <location>
        <begin position="1"/>
        <end position="21"/>
    </location>
</feature>
<dbReference type="InParanoid" id="A0A3Q7IX06"/>
<name>A0A3Q7IX06_SOLLC</name>
<feature type="compositionally biased region" description="Polar residues" evidence="1">
    <location>
        <begin position="52"/>
        <end position="75"/>
    </location>
</feature>
<keyword evidence="4" id="KW-1185">Reference proteome</keyword>